<dbReference type="InterPro" id="IPR007268">
    <property type="entry name" value="Rad9/Ddc1"/>
</dbReference>
<name>A0A0D0A6R4_9AGAM</name>
<dbReference type="GO" id="GO:0000076">
    <property type="term" value="P:DNA replication checkpoint signaling"/>
    <property type="evidence" value="ECO:0007669"/>
    <property type="project" value="TreeGrafter"/>
</dbReference>
<dbReference type="PANTHER" id="PTHR15237">
    <property type="entry name" value="DNA REPAIR PROTEIN RAD9"/>
    <property type="match status" value="1"/>
</dbReference>
<protein>
    <recommendedName>
        <fullName evidence="4">DNA repair protein rad9</fullName>
    </recommendedName>
</protein>
<feature type="region of interest" description="Disordered" evidence="1">
    <location>
        <begin position="519"/>
        <end position="551"/>
    </location>
</feature>
<dbReference type="PANTHER" id="PTHR15237:SF0">
    <property type="entry name" value="CELL CYCLE CHECKPOINT CONTROL PROTEIN"/>
    <property type="match status" value="1"/>
</dbReference>
<sequence length="564" mass="61609">MQATLSANALKPFSRALTCLSRYGDDLVIHADAEHLSLSTTNSSLSAYCRFKYSKRFFSRYKVGNDVNRDQASSGTIVEEDMKGQIPVKTFLSILKHKTIEKTVERCELSIVEGPTQDDQAEPSEEQDSLESRLIVRFYCKLGIVKTHRLPLLIPSSLLSPGVPDSENESRLMIGPRAIRDITEHFPNGRGTKSDPQVVWTFGTTEVDVKSLESSLDPRGRIHLATELTISADEFDVYEVFSPPITIAFHLREFNATIAFAEATSSLLELRFTDPAAPLFIGVEGDESECLFVISTSQIQGTLADGQEPKTTDYAANVGSNGRKRAQPDISTEDRQAVDSTGPGRVSGAPRTEKMKKPARAALRSDVVPAASSRSTSITPRIVSETADNSDTMSPSSMTGRNSVMQRSPPFQPMFDVTGDYGYENMEVDLGANASPPSPSTPDRLCEPLFYPSSSQLVPPLEPSPPCEARRHQPQHNPLPQLLRAEKRVVWPLGFGAESVEEGPRVMLGGGNEVDSAVSAVTEGGDRRVGSDGRDSSELFEDEFGPTQEGTCGARKVFQPLFED</sequence>
<dbReference type="OrthoDB" id="60092at2759"/>
<gene>
    <name evidence="2" type="ORF">PISMIDRAFT_674669</name>
</gene>
<dbReference type="InterPro" id="IPR046938">
    <property type="entry name" value="DNA_clamp_sf"/>
</dbReference>
<evidence type="ECO:0008006" key="4">
    <source>
        <dbReference type="Google" id="ProtNLM"/>
    </source>
</evidence>
<feature type="compositionally biased region" description="Basic and acidic residues" evidence="1">
    <location>
        <begin position="524"/>
        <end position="537"/>
    </location>
</feature>
<dbReference type="GO" id="GO:0071479">
    <property type="term" value="P:cellular response to ionizing radiation"/>
    <property type="evidence" value="ECO:0007669"/>
    <property type="project" value="TreeGrafter"/>
</dbReference>
<keyword evidence="3" id="KW-1185">Reference proteome</keyword>
<evidence type="ECO:0000313" key="3">
    <source>
        <dbReference type="Proteomes" id="UP000054018"/>
    </source>
</evidence>
<dbReference type="HOGENOM" id="CLU_035915_0_0_1"/>
<evidence type="ECO:0000256" key="1">
    <source>
        <dbReference type="SAM" id="MobiDB-lite"/>
    </source>
</evidence>
<accession>A0A0D0A6R4</accession>
<reference evidence="3" key="2">
    <citation type="submission" date="2015-01" db="EMBL/GenBank/DDBJ databases">
        <title>Evolutionary Origins and Diversification of the Mycorrhizal Mutualists.</title>
        <authorList>
            <consortium name="DOE Joint Genome Institute"/>
            <consortium name="Mycorrhizal Genomics Consortium"/>
            <person name="Kohler A."/>
            <person name="Kuo A."/>
            <person name="Nagy L.G."/>
            <person name="Floudas D."/>
            <person name="Copeland A."/>
            <person name="Barry K.W."/>
            <person name="Cichocki N."/>
            <person name="Veneault-Fourrey C."/>
            <person name="LaButti K."/>
            <person name="Lindquist E.A."/>
            <person name="Lipzen A."/>
            <person name="Lundell T."/>
            <person name="Morin E."/>
            <person name="Murat C."/>
            <person name="Riley R."/>
            <person name="Ohm R."/>
            <person name="Sun H."/>
            <person name="Tunlid A."/>
            <person name="Henrissat B."/>
            <person name="Grigoriev I.V."/>
            <person name="Hibbett D.S."/>
            <person name="Martin F."/>
        </authorList>
    </citation>
    <scope>NUCLEOTIDE SEQUENCE [LARGE SCALE GENOMIC DNA]</scope>
    <source>
        <strain evidence="3">441</strain>
    </source>
</reference>
<dbReference type="STRING" id="765257.A0A0D0A6R4"/>
<dbReference type="GO" id="GO:0006281">
    <property type="term" value="P:DNA repair"/>
    <property type="evidence" value="ECO:0007669"/>
    <property type="project" value="TreeGrafter"/>
</dbReference>
<organism evidence="2 3">
    <name type="scientific">Pisolithus microcarpus 441</name>
    <dbReference type="NCBI Taxonomy" id="765257"/>
    <lineage>
        <taxon>Eukaryota</taxon>
        <taxon>Fungi</taxon>
        <taxon>Dikarya</taxon>
        <taxon>Basidiomycota</taxon>
        <taxon>Agaricomycotina</taxon>
        <taxon>Agaricomycetes</taxon>
        <taxon>Agaricomycetidae</taxon>
        <taxon>Boletales</taxon>
        <taxon>Sclerodermatineae</taxon>
        <taxon>Pisolithaceae</taxon>
        <taxon>Pisolithus</taxon>
    </lineage>
</organism>
<feature type="region of interest" description="Disordered" evidence="1">
    <location>
        <begin position="451"/>
        <end position="476"/>
    </location>
</feature>
<dbReference type="SUPFAM" id="SSF55979">
    <property type="entry name" value="DNA clamp"/>
    <property type="match status" value="1"/>
</dbReference>
<dbReference type="Proteomes" id="UP000054018">
    <property type="component" value="Unassembled WGS sequence"/>
</dbReference>
<dbReference type="Pfam" id="PF04139">
    <property type="entry name" value="Rad9"/>
    <property type="match status" value="1"/>
</dbReference>
<dbReference type="AlphaFoldDB" id="A0A0D0A6R4"/>
<feature type="region of interest" description="Disordered" evidence="1">
    <location>
        <begin position="304"/>
        <end position="410"/>
    </location>
</feature>
<evidence type="ECO:0000313" key="2">
    <source>
        <dbReference type="EMBL" id="KIK27758.1"/>
    </source>
</evidence>
<reference evidence="2 3" key="1">
    <citation type="submission" date="2014-04" db="EMBL/GenBank/DDBJ databases">
        <authorList>
            <consortium name="DOE Joint Genome Institute"/>
            <person name="Kuo A."/>
            <person name="Kohler A."/>
            <person name="Costa M.D."/>
            <person name="Nagy L.G."/>
            <person name="Floudas D."/>
            <person name="Copeland A."/>
            <person name="Barry K.W."/>
            <person name="Cichocki N."/>
            <person name="Veneault-Fourrey C."/>
            <person name="LaButti K."/>
            <person name="Lindquist E.A."/>
            <person name="Lipzen A."/>
            <person name="Lundell T."/>
            <person name="Morin E."/>
            <person name="Murat C."/>
            <person name="Sun H."/>
            <person name="Tunlid A."/>
            <person name="Henrissat B."/>
            <person name="Grigoriev I.V."/>
            <person name="Hibbett D.S."/>
            <person name="Martin F."/>
            <person name="Nordberg H.P."/>
            <person name="Cantor M.N."/>
            <person name="Hua S.X."/>
        </authorList>
    </citation>
    <scope>NUCLEOTIDE SEQUENCE [LARGE SCALE GENOMIC DNA]</scope>
    <source>
        <strain evidence="2 3">441</strain>
    </source>
</reference>
<dbReference type="Gene3D" id="3.70.10.10">
    <property type="match status" value="1"/>
</dbReference>
<dbReference type="GO" id="GO:0030896">
    <property type="term" value="C:checkpoint clamp complex"/>
    <property type="evidence" value="ECO:0007669"/>
    <property type="project" value="InterPro"/>
</dbReference>
<dbReference type="GO" id="GO:0031573">
    <property type="term" value="P:mitotic intra-S DNA damage checkpoint signaling"/>
    <property type="evidence" value="ECO:0007669"/>
    <property type="project" value="TreeGrafter"/>
</dbReference>
<dbReference type="EMBL" id="KN833695">
    <property type="protein sequence ID" value="KIK27758.1"/>
    <property type="molecule type" value="Genomic_DNA"/>
</dbReference>
<feature type="compositionally biased region" description="Polar residues" evidence="1">
    <location>
        <begin position="386"/>
        <end position="406"/>
    </location>
</feature>
<proteinExistence type="predicted"/>